<evidence type="ECO:0000259" key="2">
    <source>
        <dbReference type="SMART" id="SM00226"/>
    </source>
</evidence>
<dbReference type="Proteomes" id="UP000563524">
    <property type="component" value="Unassembled WGS sequence"/>
</dbReference>
<sequence>MKGAAPRSILFACNSNSVRSPMAEALARLRLPGVRIESCGVSAGVLDPYAAKVLAERGVGDPPRAPRNFGDVRARDFDLVVALTPEAAAEARREGAEVEFWEAENPSETIGTEEEVLAAYRRVRDRLDERIDERLVP</sequence>
<dbReference type="RefSeq" id="WP_183817184.1">
    <property type="nucleotide sequence ID" value="NZ_JACHOB010000002.1"/>
</dbReference>
<keyword evidence="1" id="KW-0059">Arsenical resistance</keyword>
<keyword evidence="4" id="KW-1185">Reference proteome</keyword>
<reference evidence="3 4" key="1">
    <citation type="submission" date="2020-08" db="EMBL/GenBank/DDBJ databases">
        <title>Genomic Encyclopedia of Type Strains, Phase IV (KMG-IV): sequencing the most valuable type-strain genomes for metagenomic binning, comparative biology and taxonomic classification.</title>
        <authorList>
            <person name="Goeker M."/>
        </authorList>
    </citation>
    <scope>NUCLEOTIDE SEQUENCE [LARGE SCALE GENOMIC DNA]</scope>
    <source>
        <strain evidence="3 4">DSM 102850</strain>
    </source>
</reference>
<dbReference type="PANTHER" id="PTHR43428:SF1">
    <property type="entry name" value="ARSENATE REDUCTASE"/>
    <property type="match status" value="1"/>
</dbReference>
<feature type="domain" description="Phosphotyrosine protein phosphatase I" evidence="2">
    <location>
        <begin position="7"/>
        <end position="137"/>
    </location>
</feature>
<proteinExistence type="predicted"/>
<dbReference type="InterPro" id="IPR023485">
    <property type="entry name" value="Ptyr_pPase"/>
</dbReference>
<dbReference type="GO" id="GO:0046685">
    <property type="term" value="P:response to arsenic-containing substance"/>
    <property type="evidence" value="ECO:0007669"/>
    <property type="project" value="UniProtKB-KW"/>
</dbReference>
<protein>
    <submittedName>
        <fullName evidence="3">Protein-tyrosine-phosphatase</fullName>
    </submittedName>
</protein>
<evidence type="ECO:0000256" key="1">
    <source>
        <dbReference type="ARBA" id="ARBA00022849"/>
    </source>
</evidence>
<accession>A0A840I3X7</accession>
<dbReference type="InterPro" id="IPR036196">
    <property type="entry name" value="Ptyr_pPase_sf"/>
</dbReference>
<dbReference type="PANTHER" id="PTHR43428">
    <property type="entry name" value="ARSENATE REDUCTASE"/>
    <property type="match status" value="1"/>
</dbReference>
<organism evidence="3 4">
    <name type="scientific">Parvularcula dongshanensis</name>
    <dbReference type="NCBI Taxonomy" id="1173995"/>
    <lineage>
        <taxon>Bacteria</taxon>
        <taxon>Pseudomonadati</taxon>
        <taxon>Pseudomonadota</taxon>
        <taxon>Alphaproteobacteria</taxon>
        <taxon>Parvularculales</taxon>
        <taxon>Parvularculaceae</taxon>
        <taxon>Parvularcula</taxon>
    </lineage>
</organism>
<evidence type="ECO:0000313" key="3">
    <source>
        <dbReference type="EMBL" id="MBB4659022.1"/>
    </source>
</evidence>
<dbReference type="Pfam" id="PF01451">
    <property type="entry name" value="LMWPc"/>
    <property type="match status" value="1"/>
</dbReference>
<dbReference type="EMBL" id="JACHOB010000002">
    <property type="protein sequence ID" value="MBB4659022.1"/>
    <property type="molecule type" value="Genomic_DNA"/>
</dbReference>
<dbReference type="AlphaFoldDB" id="A0A840I3X7"/>
<dbReference type="SMART" id="SM00226">
    <property type="entry name" value="LMWPc"/>
    <property type="match status" value="1"/>
</dbReference>
<name>A0A840I3X7_9PROT</name>
<comment type="caution">
    <text evidence="3">The sequence shown here is derived from an EMBL/GenBank/DDBJ whole genome shotgun (WGS) entry which is preliminary data.</text>
</comment>
<dbReference type="Gene3D" id="3.40.50.2300">
    <property type="match status" value="1"/>
</dbReference>
<dbReference type="SUPFAM" id="SSF52788">
    <property type="entry name" value="Phosphotyrosine protein phosphatases I"/>
    <property type="match status" value="1"/>
</dbReference>
<gene>
    <name evidence="3" type="ORF">GGQ59_001536</name>
</gene>
<evidence type="ECO:0000313" key="4">
    <source>
        <dbReference type="Proteomes" id="UP000563524"/>
    </source>
</evidence>